<dbReference type="InterPro" id="IPR007960">
    <property type="entry name" value="TAS2R"/>
</dbReference>
<dbReference type="CDD" id="cd15027">
    <property type="entry name" value="7tm_TAS2R43-like"/>
    <property type="match status" value="1"/>
</dbReference>
<dbReference type="GO" id="GO:0033038">
    <property type="term" value="F:bitter taste receptor activity"/>
    <property type="evidence" value="ECO:0007669"/>
    <property type="project" value="InterPro"/>
</dbReference>
<accession>A0A4W2DB90</accession>
<organism evidence="15 16">
    <name type="scientific">Bos indicus x Bos taurus</name>
    <name type="common">Hybrid cattle</name>
    <dbReference type="NCBI Taxonomy" id="30522"/>
    <lineage>
        <taxon>Eukaryota</taxon>
        <taxon>Metazoa</taxon>
        <taxon>Chordata</taxon>
        <taxon>Craniata</taxon>
        <taxon>Vertebrata</taxon>
        <taxon>Euteleostomi</taxon>
        <taxon>Mammalia</taxon>
        <taxon>Eutheria</taxon>
        <taxon>Laurasiatheria</taxon>
        <taxon>Artiodactyla</taxon>
        <taxon>Ruminantia</taxon>
        <taxon>Pecora</taxon>
        <taxon>Bovidae</taxon>
        <taxon>Bovinae</taxon>
        <taxon>Bos</taxon>
    </lineage>
</organism>
<keyword evidence="5 12" id="KW-0812">Transmembrane</keyword>
<keyword evidence="14" id="KW-0732">Signal</keyword>
<dbReference type="GO" id="GO:0016020">
    <property type="term" value="C:membrane"/>
    <property type="evidence" value="ECO:0007669"/>
    <property type="project" value="UniProtKB-SubCell"/>
</dbReference>
<evidence type="ECO:0000313" key="16">
    <source>
        <dbReference type="Proteomes" id="UP000314981"/>
    </source>
</evidence>
<keyword evidence="16" id="KW-1185">Reference proteome</keyword>
<evidence type="ECO:0000256" key="8">
    <source>
        <dbReference type="ARBA" id="ARBA00023136"/>
    </source>
</evidence>
<keyword evidence="3 12" id="KW-0919">Taste</keyword>
<evidence type="ECO:0000256" key="10">
    <source>
        <dbReference type="ARBA" id="ARBA00023224"/>
    </source>
</evidence>
<keyword evidence="7 12" id="KW-0297">G-protein coupled receptor</keyword>
<dbReference type="SUPFAM" id="SSF81321">
    <property type="entry name" value="Family A G protein-coupled receptor-like"/>
    <property type="match status" value="1"/>
</dbReference>
<keyword evidence="9 12" id="KW-0675">Receptor</keyword>
<evidence type="ECO:0000256" key="11">
    <source>
        <dbReference type="RuleBase" id="RU004423"/>
    </source>
</evidence>
<evidence type="ECO:0000256" key="2">
    <source>
        <dbReference type="ARBA" id="ARBA00007376"/>
    </source>
</evidence>
<keyword evidence="10 12" id="KW-0807">Transducer</keyword>
<reference evidence="15" key="3">
    <citation type="submission" date="2025-09" db="UniProtKB">
        <authorList>
            <consortium name="Ensembl"/>
        </authorList>
    </citation>
    <scope>IDENTIFICATION</scope>
</reference>
<dbReference type="FunFam" id="1.20.1070.10:FF:000042">
    <property type="entry name" value="Taste receptor type 2 member 7"/>
    <property type="match status" value="1"/>
</dbReference>
<dbReference type="STRING" id="30522.A0A4W2DB90"/>
<evidence type="ECO:0000256" key="14">
    <source>
        <dbReference type="SAM" id="SignalP"/>
    </source>
</evidence>
<keyword evidence="8 12" id="KW-0472">Membrane</keyword>
<evidence type="ECO:0000256" key="3">
    <source>
        <dbReference type="ARBA" id="ARBA00022480"/>
    </source>
</evidence>
<dbReference type="Proteomes" id="UP000314981">
    <property type="component" value="Chromosome 5"/>
</dbReference>
<keyword evidence="4 12" id="KW-0716">Sensory transduction</keyword>
<name>A0A4W2DB90_BOBOX</name>
<keyword evidence="6 13" id="KW-1133">Transmembrane helix</keyword>
<evidence type="ECO:0000256" key="7">
    <source>
        <dbReference type="ARBA" id="ARBA00023040"/>
    </source>
</evidence>
<protein>
    <recommendedName>
        <fullName evidence="12">Taste receptor type 2</fullName>
    </recommendedName>
</protein>
<dbReference type="GO" id="GO:0004930">
    <property type="term" value="F:G protein-coupled receptor activity"/>
    <property type="evidence" value="ECO:0007669"/>
    <property type="project" value="UniProtKB-KW"/>
</dbReference>
<evidence type="ECO:0000256" key="13">
    <source>
        <dbReference type="SAM" id="Phobius"/>
    </source>
</evidence>
<evidence type="ECO:0000256" key="12">
    <source>
        <dbReference type="RuleBase" id="RU004424"/>
    </source>
</evidence>
<feature type="chain" id="PRO_5021439912" description="Taste receptor type 2" evidence="14">
    <location>
        <begin position="21"/>
        <end position="306"/>
    </location>
</feature>
<feature type="transmembrane region" description="Helical" evidence="13">
    <location>
        <begin position="104"/>
        <end position="122"/>
    </location>
</feature>
<dbReference type="Gene3D" id="1.20.1070.10">
    <property type="entry name" value="Rhodopsin 7-helix transmembrane proteins"/>
    <property type="match status" value="1"/>
</dbReference>
<comment type="subcellular location">
    <subcellularLocation>
        <location evidence="1 12">Membrane</location>
        <topology evidence="1 12">Multi-pass membrane protein</topology>
    </subcellularLocation>
</comment>
<feature type="transmembrane region" description="Helical" evidence="13">
    <location>
        <begin position="263"/>
        <end position="283"/>
    </location>
</feature>
<dbReference type="PANTHER" id="PTHR11394">
    <property type="entry name" value="TASTE RECEPTOR TYPE 2"/>
    <property type="match status" value="1"/>
</dbReference>
<feature type="signal peptide" evidence="14">
    <location>
        <begin position="1"/>
        <end position="20"/>
    </location>
</feature>
<dbReference type="AlphaFoldDB" id="A0A4W2DB90"/>
<comment type="similarity">
    <text evidence="2 11">Belongs to the G-protein coupled receptor T2R family.</text>
</comment>
<dbReference type="PANTHER" id="PTHR11394:SF27">
    <property type="entry name" value="TASTE RECEPTOR TYPE 2 MEMBER 20"/>
    <property type="match status" value="1"/>
</dbReference>
<evidence type="ECO:0000256" key="1">
    <source>
        <dbReference type="ARBA" id="ARBA00004141"/>
    </source>
</evidence>
<dbReference type="Pfam" id="PF05296">
    <property type="entry name" value="TAS2R"/>
    <property type="match status" value="1"/>
</dbReference>
<reference evidence="15 16" key="1">
    <citation type="submission" date="2018-11" db="EMBL/GenBank/DDBJ databases">
        <title>Haplotype-resolved cattle genomes.</title>
        <authorList>
            <person name="Low W.Y."/>
            <person name="Tearle R."/>
            <person name="Bickhart D.M."/>
            <person name="Rosen B.D."/>
            <person name="Koren S."/>
            <person name="Rhie A."/>
            <person name="Hiendleder S."/>
            <person name="Phillippy A.M."/>
            <person name="Smith T.P.L."/>
            <person name="Williams J.L."/>
        </authorList>
    </citation>
    <scope>NUCLEOTIDE SEQUENCE [LARGE SCALE GENOMIC DNA]</scope>
</reference>
<evidence type="ECO:0000256" key="4">
    <source>
        <dbReference type="ARBA" id="ARBA00022606"/>
    </source>
</evidence>
<sequence length="306" mass="35586">MITLLWTIFSILVLTEFVLGNFAHGLTALVNCIDWVKRQKISSADGILTALAVCRIVLLWVTLMNWYLVVLNPVLYSLKVRIIVHIAWIVSNHYSTWLATSLSIFYLLKIIVNFSSLTFLHLKWRVKSIVLMMLLGTSFILVLQVVVISVSGTMQRSEFEGNFTQKTKLRDILWLSHVTLLILGNLTPFTMFLISFLLPIFSLWKHLRKMQLNGKGFQDPCTKVHIKAMQTVISFLLLFAFYFLVLIISIWRPKKLHEEPFLLLFPTVKVIYPSVHSFILIWGNRKLTQAFLLFLWQLGCWLKERK</sequence>
<feature type="transmembrane region" description="Helical" evidence="13">
    <location>
        <begin position="232"/>
        <end position="251"/>
    </location>
</feature>
<feature type="transmembrane region" description="Helical" evidence="13">
    <location>
        <begin position="129"/>
        <end position="152"/>
    </location>
</feature>
<evidence type="ECO:0000256" key="6">
    <source>
        <dbReference type="ARBA" id="ARBA00022989"/>
    </source>
</evidence>
<reference evidence="15" key="2">
    <citation type="submission" date="2025-08" db="UniProtKB">
        <authorList>
            <consortium name="Ensembl"/>
        </authorList>
    </citation>
    <scope>IDENTIFICATION</scope>
</reference>
<feature type="transmembrane region" description="Helical" evidence="13">
    <location>
        <begin position="48"/>
        <end position="68"/>
    </location>
</feature>
<evidence type="ECO:0000313" key="15">
    <source>
        <dbReference type="Ensembl" id="ENSBIXP00000023286.1"/>
    </source>
</evidence>
<dbReference type="Ensembl" id="ENSBIXT00000050888.1">
    <property type="protein sequence ID" value="ENSBIXP00000023286.1"/>
    <property type="gene ID" value="ENSBIXG00000025784.1"/>
</dbReference>
<proteinExistence type="inferred from homology"/>
<evidence type="ECO:0000256" key="5">
    <source>
        <dbReference type="ARBA" id="ARBA00022692"/>
    </source>
</evidence>
<evidence type="ECO:0000256" key="9">
    <source>
        <dbReference type="ARBA" id="ARBA00023170"/>
    </source>
</evidence>
<feature type="transmembrane region" description="Helical" evidence="13">
    <location>
        <begin position="172"/>
        <end position="201"/>
    </location>
</feature>
<dbReference type="OMA" id="INFIAWV"/>